<dbReference type="Pfam" id="PF03080">
    <property type="entry name" value="Neprosin"/>
    <property type="match status" value="1"/>
</dbReference>
<comment type="caution">
    <text evidence="2">The sequence shown here is derived from an EMBL/GenBank/DDBJ whole genome shotgun (WGS) entry which is preliminary data.</text>
</comment>
<evidence type="ECO:0000259" key="1">
    <source>
        <dbReference type="PROSITE" id="PS52045"/>
    </source>
</evidence>
<accession>A0AAD8RHU3</accession>
<evidence type="ECO:0000313" key="2">
    <source>
        <dbReference type="EMBL" id="KAK1620472.1"/>
    </source>
</evidence>
<dbReference type="EMBL" id="JAUUTY010000006">
    <property type="protein sequence ID" value="KAK1620472.1"/>
    <property type="molecule type" value="Genomic_DNA"/>
</dbReference>
<protein>
    <recommendedName>
        <fullName evidence="1">Neprosin PEP catalytic domain-containing protein</fullName>
    </recommendedName>
</protein>
<dbReference type="InterPro" id="IPR053168">
    <property type="entry name" value="Glutamic_endopeptidase"/>
</dbReference>
<dbReference type="PROSITE" id="PS52045">
    <property type="entry name" value="NEPROSIN_PEP_CD"/>
    <property type="match status" value="1"/>
</dbReference>
<dbReference type="Proteomes" id="UP001231189">
    <property type="component" value="Unassembled WGS sequence"/>
</dbReference>
<keyword evidence="3" id="KW-1185">Reference proteome</keyword>
<organism evidence="2 3">
    <name type="scientific">Lolium multiflorum</name>
    <name type="common">Italian ryegrass</name>
    <name type="synonym">Lolium perenne subsp. multiflorum</name>
    <dbReference type="NCBI Taxonomy" id="4521"/>
    <lineage>
        <taxon>Eukaryota</taxon>
        <taxon>Viridiplantae</taxon>
        <taxon>Streptophyta</taxon>
        <taxon>Embryophyta</taxon>
        <taxon>Tracheophyta</taxon>
        <taxon>Spermatophyta</taxon>
        <taxon>Magnoliopsida</taxon>
        <taxon>Liliopsida</taxon>
        <taxon>Poales</taxon>
        <taxon>Poaceae</taxon>
        <taxon>BOP clade</taxon>
        <taxon>Pooideae</taxon>
        <taxon>Poodae</taxon>
        <taxon>Poeae</taxon>
        <taxon>Poeae Chloroplast Group 2 (Poeae type)</taxon>
        <taxon>Loliodinae</taxon>
        <taxon>Loliinae</taxon>
        <taxon>Lolium</taxon>
    </lineage>
</organism>
<proteinExistence type="predicted"/>
<gene>
    <name evidence="2" type="ORF">QYE76_025989</name>
</gene>
<feature type="domain" description="Neprosin PEP catalytic" evidence="1">
    <location>
        <begin position="54"/>
        <end position="305"/>
    </location>
</feature>
<sequence length="317" mass="35050">MEPSSFPVGMDVKSASLHHVSQAQLPLVSCPRGTIPILRNHIRDRISSKGIDEVVGKDKQQEEVGIKYQHDDIYGTRAIINVYEPKVKNHTKDLSATSIKIYNGSGREEAIVVGYSVSPSLSGDSFARFHVSWDDGLLKKPCYDHTCPGFVQVNHNVGLGGRIQPVSVYNGPQYVITVLMFKDPRTKNWWVVYGEENTPVGYWPSSLFTYIKDKGESAFWGGQVSGPTASTDSPQIGSGHFASEGYGKSAFIKNIQIIDKNNKFFNPDDNKALTGSSNSSKFTVDGYGIDKSGMHIYYGGPEYKKHDRRNGGKLSIY</sequence>
<dbReference type="PANTHER" id="PTHR31589">
    <property type="entry name" value="PROTEIN, PUTATIVE (DUF239)-RELATED-RELATED"/>
    <property type="match status" value="1"/>
</dbReference>
<name>A0AAD8RHU3_LOLMU</name>
<reference evidence="2" key="1">
    <citation type="submission" date="2023-07" db="EMBL/GenBank/DDBJ databases">
        <title>A chromosome-level genome assembly of Lolium multiflorum.</title>
        <authorList>
            <person name="Chen Y."/>
            <person name="Copetti D."/>
            <person name="Kolliker R."/>
            <person name="Studer B."/>
        </authorList>
    </citation>
    <scope>NUCLEOTIDE SEQUENCE</scope>
    <source>
        <strain evidence="2">02402/16</strain>
        <tissue evidence="2">Leaf</tissue>
    </source>
</reference>
<dbReference type="AlphaFoldDB" id="A0AAD8RHU3"/>
<dbReference type="InterPro" id="IPR004314">
    <property type="entry name" value="Neprosin"/>
</dbReference>
<evidence type="ECO:0000313" key="3">
    <source>
        <dbReference type="Proteomes" id="UP001231189"/>
    </source>
</evidence>
<dbReference type="PANTHER" id="PTHR31589:SF116">
    <property type="entry name" value="NEPROSIN DOMAIN-CONTAINING PROTEIN"/>
    <property type="match status" value="1"/>
</dbReference>